<comment type="caution">
    <text evidence="1">The sequence shown here is derived from an EMBL/GenBank/DDBJ whole genome shotgun (WGS) entry which is preliminary data.</text>
</comment>
<dbReference type="Proteomes" id="UP001066276">
    <property type="component" value="Chromosome 4_1"/>
</dbReference>
<sequence length="260" mass="30214">MTEILLRLRARKVPGCKLGKQSWEGVCHASRTWLGYQASLCSRLSERWRSLKRTRGSMGVLRVLREQLALLERELVEPDTYFKVTEDTQVLAQFHTKLSDYHEVADREMPYLHKGATTRCYGEGDRADKTLASLLRSTQSSQYLMEILNDKNQYHYTVSDFIKVRVYNYSLRYSSNLTLSSDPLGDYLDTVQLLQIYDTHRQYLSVPFEEEDLVQAVRSMPRGRPPSPDGRTVQFYKDYAEILALYLMSIFKEARIAVDT</sequence>
<dbReference type="AlphaFoldDB" id="A0AAV7T5F7"/>
<accession>A0AAV7T5F7</accession>
<organism evidence="1 2">
    <name type="scientific">Pleurodeles waltl</name>
    <name type="common">Iberian ribbed newt</name>
    <dbReference type="NCBI Taxonomy" id="8319"/>
    <lineage>
        <taxon>Eukaryota</taxon>
        <taxon>Metazoa</taxon>
        <taxon>Chordata</taxon>
        <taxon>Craniata</taxon>
        <taxon>Vertebrata</taxon>
        <taxon>Euteleostomi</taxon>
        <taxon>Amphibia</taxon>
        <taxon>Batrachia</taxon>
        <taxon>Caudata</taxon>
        <taxon>Salamandroidea</taxon>
        <taxon>Salamandridae</taxon>
        <taxon>Pleurodelinae</taxon>
        <taxon>Pleurodeles</taxon>
    </lineage>
</organism>
<evidence type="ECO:0000313" key="2">
    <source>
        <dbReference type="Proteomes" id="UP001066276"/>
    </source>
</evidence>
<gene>
    <name evidence="1" type="ORF">NDU88_003708</name>
</gene>
<keyword evidence="2" id="KW-1185">Reference proteome</keyword>
<proteinExistence type="predicted"/>
<dbReference type="EMBL" id="JANPWB010000007">
    <property type="protein sequence ID" value="KAJ1171850.1"/>
    <property type="molecule type" value="Genomic_DNA"/>
</dbReference>
<reference evidence="1" key="1">
    <citation type="journal article" date="2022" name="bioRxiv">
        <title>Sequencing and chromosome-scale assembly of the giantPleurodeles waltlgenome.</title>
        <authorList>
            <person name="Brown T."/>
            <person name="Elewa A."/>
            <person name="Iarovenko S."/>
            <person name="Subramanian E."/>
            <person name="Araus A.J."/>
            <person name="Petzold A."/>
            <person name="Susuki M."/>
            <person name="Suzuki K.-i.T."/>
            <person name="Hayashi T."/>
            <person name="Toyoda A."/>
            <person name="Oliveira C."/>
            <person name="Osipova E."/>
            <person name="Leigh N.D."/>
            <person name="Simon A."/>
            <person name="Yun M.H."/>
        </authorList>
    </citation>
    <scope>NUCLEOTIDE SEQUENCE</scope>
    <source>
        <strain evidence="1">20211129_DDA</strain>
        <tissue evidence="1">Liver</tissue>
    </source>
</reference>
<name>A0AAV7T5F7_PLEWA</name>
<protein>
    <submittedName>
        <fullName evidence="1">Uncharacterized protein</fullName>
    </submittedName>
</protein>
<evidence type="ECO:0000313" key="1">
    <source>
        <dbReference type="EMBL" id="KAJ1171850.1"/>
    </source>
</evidence>